<dbReference type="EMBL" id="CP108140">
    <property type="protein sequence ID" value="WTP92423.1"/>
    <property type="molecule type" value="Genomic_DNA"/>
</dbReference>
<reference evidence="2" key="1">
    <citation type="submission" date="2022-10" db="EMBL/GenBank/DDBJ databases">
        <title>The complete genomes of actinobacterial strains from the NBC collection.</title>
        <authorList>
            <person name="Joergensen T.S."/>
            <person name="Alvarez Arevalo M."/>
            <person name="Sterndorff E.B."/>
            <person name="Faurdal D."/>
            <person name="Vuksanovic O."/>
            <person name="Mourched A.-S."/>
            <person name="Charusanti P."/>
            <person name="Shaw S."/>
            <person name="Blin K."/>
            <person name="Weber T."/>
        </authorList>
    </citation>
    <scope>NUCLEOTIDE SEQUENCE</scope>
    <source>
        <strain evidence="2">NBC 00180</strain>
    </source>
</reference>
<dbReference type="Pfam" id="PF00348">
    <property type="entry name" value="polyprenyl_synt"/>
    <property type="match status" value="1"/>
</dbReference>
<dbReference type="SUPFAM" id="SSF48576">
    <property type="entry name" value="Terpenoid synthases"/>
    <property type="match status" value="1"/>
</dbReference>
<sequence>MYGQYLDIILAHQPHTVSDALQTIRHKTAKYTIERPIHLGATVANADDALLQGLSASALPLGEACQVRDDRPGVGRRSTGHHGLLSTKKVRIHAFDKIKPSRCARDILPDTTIQNEPESDRIGHPRMARSVRPSRTGTASRVR</sequence>
<name>A0AAU1IBF1_9ACTN</name>
<evidence type="ECO:0000313" key="2">
    <source>
        <dbReference type="EMBL" id="WTP92423.1"/>
    </source>
</evidence>
<dbReference type="InterPro" id="IPR000092">
    <property type="entry name" value="Polyprenyl_synt"/>
</dbReference>
<proteinExistence type="predicted"/>
<evidence type="ECO:0000256" key="1">
    <source>
        <dbReference type="SAM" id="MobiDB-lite"/>
    </source>
</evidence>
<dbReference type="AlphaFoldDB" id="A0AAU1IBF1"/>
<dbReference type="InterPro" id="IPR008949">
    <property type="entry name" value="Isoprenoid_synthase_dom_sf"/>
</dbReference>
<organism evidence="2">
    <name type="scientific">Streptomyces sp. NBC_00180</name>
    <dbReference type="NCBI Taxonomy" id="2903632"/>
    <lineage>
        <taxon>Bacteria</taxon>
        <taxon>Bacillati</taxon>
        <taxon>Actinomycetota</taxon>
        <taxon>Actinomycetes</taxon>
        <taxon>Kitasatosporales</taxon>
        <taxon>Streptomycetaceae</taxon>
        <taxon>Streptomyces</taxon>
    </lineage>
</organism>
<dbReference type="GO" id="GO:0008299">
    <property type="term" value="P:isoprenoid biosynthetic process"/>
    <property type="evidence" value="ECO:0007669"/>
    <property type="project" value="InterPro"/>
</dbReference>
<dbReference type="Gene3D" id="1.10.600.10">
    <property type="entry name" value="Farnesyl Diphosphate Synthase"/>
    <property type="match status" value="1"/>
</dbReference>
<feature type="compositionally biased region" description="Polar residues" evidence="1">
    <location>
        <begin position="133"/>
        <end position="143"/>
    </location>
</feature>
<accession>A0AAU1IBF1</accession>
<protein>
    <submittedName>
        <fullName evidence="2">Polyprenyl synthetase family protein</fullName>
    </submittedName>
</protein>
<gene>
    <name evidence="2" type="ORF">OG477_43305</name>
</gene>
<feature type="region of interest" description="Disordered" evidence="1">
    <location>
        <begin position="110"/>
        <end position="143"/>
    </location>
</feature>
<dbReference type="GO" id="GO:0004659">
    <property type="term" value="F:prenyltransferase activity"/>
    <property type="evidence" value="ECO:0007669"/>
    <property type="project" value="InterPro"/>
</dbReference>